<dbReference type="EMBL" id="FPAG01000001">
    <property type="protein sequence ID" value="SFS35664.1"/>
    <property type="molecule type" value="Genomic_DNA"/>
</dbReference>
<dbReference type="RefSeq" id="WP_074976271.1">
    <property type="nucleotide sequence ID" value="NZ_FPAG01000001.1"/>
</dbReference>
<gene>
    <name evidence="2" type="ORF">SAMN04487906_0135</name>
</gene>
<dbReference type="PANTHER" id="PTHR48079:SF6">
    <property type="entry name" value="NAD(P)-BINDING DOMAIN-CONTAINING PROTEIN-RELATED"/>
    <property type="match status" value="1"/>
</dbReference>
<organism evidence="2 3">
    <name type="scientific">Zhouia amylolytica</name>
    <dbReference type="NCBI Taxonomy" id="376730"/>
    <lineage>
        <taxon>Bacteria</taxon>
        <taxon>Pseudomonadati</taxon>
        <taxon>Bacteroidota</taxon>
        <taxon>Flavobacteriia</taxon>
        <taxon>Flavobacteriales</taxon>
        <taxon>Flavobacteriaceae</taxon>
        <taxon>Zhouia</taxon>
    </lineage>
</organism>
<dbReference type="InterPro" id="IPR036291">
    <property type="entry name" value="NAD(P)-bd_dom_sf"/>
</dbReference>
<dbReference type="GO" id="GO:0005737">
    <property type="term" value="C:cytoplasm"/>
    <property type="evidence" value="ECO:0007669"/>
    <property type="project" value="TreeGrafter"/>
</dbReference>
<dbReference type="InterPro" id="IPR001509">
    <property type="entry name" value="Epimerase_deHydtase"/>
</dbReference>
<proteinExistence type="predicted"/>
<name>A0A1I6P624_9FLAO</name>
<dbReference type="Proteomes" id="UP000183209">
    <property type="component" value="Unassembled WGS sequence"/>
</dbReference>
<dbReference type="AlphaFoldDB" id="A0A1I6P624"/>
<evidence type="ECO:0000313" key="2">
    <source>
        <dbReference type="EMBL" id="SFS35664.1"/>
    </source>
</evidence>
<dbReference type="SUPFAM" id="SSF51735">
    <property type="entry name" value="NAD(P)-binding Rossmann-fold domains"/>
    <property type="match status" value="1"/>
</dbReference>
<feature type="domain" description="NAD-dependent epimerase/dehydratase" evidence="1">
    <location>
        <begin position="3"/>
        <end position="232"/>
    </location>
</feature>
<dbReference type="PANTHER" id="PTHR48079">
    <property type="entry name" value="PROTEIN YEEZ"/>
    <property type="match status" value="1"/>
</dbReference>
<sequence>MNLVTGATGLVGSFTTLGLLKKGEKVRALYRNKDKQLLTKKVFEMHNAIDLFDAIEWYQSDITDIPRLTNAFIGIDHVYHCAALISFNPGDRRKLKKSNIEGTANIVNLSIDHHIKKLCYVSSIATLGKPIKETAVTEKNHWNPEAPNNVYAVSKYRAEMEVWRGSQENLDVIVVNPGVILGPEHFESGSGAFYKILRKGVSFYPQGGTGFIEVEDVAKYMIALMHSNIKNERYILVSENTSYKEVIDRIANKTKTKPPHKPLKNWILKVLWRLDWLKAVFGGKRKLTKNTAHSLNSSTYYSSEKLRETLSKIG</sequence>
<evidence type="ECO:0000259" key="1">
    <source>
        <dbReference type="Pfam" id="PF01370"/>
    </source>
</evidence>
<evidence type="ECO:0000313" key="3">
    <source>
        <dbReference type="Proteomes" id="UP000183209"/>
    </source>
</evidence>
<dbReference type="Pfam" id="PF01370">
    <property type="entry name" value="Epimerase"/>
    <property type="match status" value="1"/>
</dbReference>
<protein>
    <submittedName>
        <fullName evidence="2">Nucleoside-diphosphate-sugar epimerase</fullName>
    </submittedName>
</protein>
<accession>A0A1I6P624</accession>
<dbReference type="InterPro" id="IPR051783">
    <property type="entry name" value="NAD(P)-dependent_oxidoreduct"/>
</dbReference>
<dbReference type="OrthoDB" id="596910at2"/>
<reference evidence="2 3" key="1">
    <citation type="submission" date="2016-10" db="EMBL/GenBank/DDBJ databases">
        <authorList>
            <person name="de Groot N.N."/>
        </authorList>
    </citation>
    <scope>NUCLEOTIDE SEQUENCE [LARGE SCALE GENOMIC DNA]</scope>
    <source>
        <strain evidence="2 3">CGMCC 1.6114</strain>
    </source>
</reference>
<dbReference type="GO" id="GO:0004029">
    <property type="term" value="F:aldehyde dehydrogenase (NAD+) activity"/>
    <property type="evidence" value="ECO:0007669"/>
    <property type="project" value="TreeGrafter"/>
</dbReference>
<dbReference type="Gene3D" id="3.40.50.720">
    <property type="entry name" value="NAD(P)-binding Rossmann-like Domain"/>
    <property type="match status" value="1"/>
</dbReference>